<evidence type="ECO:0000313" key="11">
    <source>
        <dbReference type="EMBL" id="AHZ64883.1"/>
    </source>
</evidence>
<dbReference type="InterPro" id="IPR006808">
    <property type="entry name" value="ATP_synth_F0_gsu_mt"/>
</dbReference>
<evidence type="ECO:0000256" key="3">
    <source>
        <dbReference type="ARBA" id="ARBA00022448"/>
    </source>
</evidence>
<dbReference type="InterPro" id="IPR016702">
    <property type="entry name" value="ATP5MG_metazoa"/>
</dbReference>
<proteinExistence type="evidence at transcript level"/>
<dbReference type="Pfam" id="PF04718">
    <property type="entry name" value="ATP-synt_G"/>
    <property type="match status" value="1"/>
</dbReference>
<accession>A0A059UHY6</accession>
<evidence type="ECO:0000256" key="7">
    <source>
        <dbReference type="ARBA" id="ARBA00023128"/>
    </source>
</evidence>
<dbReference type="GO" id="GO:0031966">
    <property type="term" value="C:mitochondrial membrane"/>
    <property type="evidence" value="ECO:0007669"/>
    <property type="project" value="UniProtKB-SubCell"/>
</dbReference>
<dbReference type="PIRSF" id="PIRSF017835">
    <property type="entry name" value="ATP-synth_g_mitoch_animal"/>
    <property type="match status" value="1"/>
</dbReference>
<keyword evidence="9 10" id="KW-0066">ATP synthesis</keyword>
<name>A0A059UHY6_TETCI</name>
<keyword evidence="6 10" id="KW-0406">Ion transport</keyword>
<keyword evidence="4 10" id="KW-0138">CF(0)</keyword>
<evidence type="ECO:0000256" key="6">
    <source>
        <dbReference type="ARBA" id="ARBA00023065"/>
    </source>
</evidence>
<evidence type="ECO:0000256" key="1">
    <source>
        <dbReference type="ARBA" id="ARBA00004325"/>
    </source>
</evidence>
<dbReference type="GO" id="GO:0015986">
    <property type="term" value="P:proton motive force-driven ATP synthesis"/>
    <property type="evidence" value="ECO:0007669"/>
    <property type="project" value="UniProtKB-UniRule"/>
</dbReference>
<organism evidence="11">
    <name type="scientific">Tetranychus cinnabarinus</name>
    <name type="common">Carmine spider mite</name>
    <name type="synonym">Acarus cinnabarinus</name>
    <dbReference type="NCBI Taxonomy" id="93129"/>
    <lineage>
        <taxon>Eukaryota</taxon>
        <taxon>Metazoa</taxon>
        <taxon>Ecdysozoa</taxon>
        <taxon>Arthropoda</taxon>
        <taxon>Chelicerata</taxon>
        <taxon>Arachnida</taxon>
        <taxon>Acari</taxon>
        <taxon>Acariformes</taxon>
        <taxon>Trombidiformes</taxon>
        <taxon>Prostigmata</taxon>
        <taxon>Eleutherengona</taxon>
        <taxon>Raphignathae</taxon>
        <taxon>Tetranychoidea</taxon>
        <taxon>Tetranychidae</taxon>
        <taxon>Tetranychus</taxon>
    </lineage>
</organism>
<comment type="similarity">
    <text evidence="2 10">Belongs to the ATPase g subunit family.</text>
</comment>
<dbReference type="GO" id="GO:0015078">
    <property type="term" value="F:proton transmembrane transporter activity"/>
    <property type="evidence" value="ECO:0007669"/>
    <property type="project" value="UniProtKB-UniRule"/>
</dbReference>
<evidence type="ECO:0000256" key="9">
    <source>
        <dbReference type="ARBA" id="ARBA00023310"/>
    </source>
</evidence>
<evidence type="ECO:0000256" key="10">
    <source>
        <dbReference type="PIRNR" id="PIRNR017835"/>
    </source>
</evidence>
<keyword evidence="3 10" id="KW-0813">Transport</keyword>
<protein>
    <recommendedName>
        <fullName evidence="10">ATP synthase subunit g</fullName>
        <shortName evidence="10">ATPase subunit g</shortName>
    </recommendedName>
</protein>
<keyword evidence="8 10" id="KW-0472">Membrane</keyword>
<sequence>MSKLAAKIPQLVNQAKPVVNANLNRFMHYAKVELAPPHPGEIPQIFRDAGKLIKGAATGRWARVTVREGLVNAIITAEVICWFFVGEIIGKRSLIGYKV</sequence>
<evidence type="ECO:0000256" key="5">
    <source>
        <dbReference type="ARBA" id="ARBA00022781"/>
    </source>
</evidence>
<dbReference type="PANTHER" id="PTHR12386">
    <property type="entry name" value="ATP SYNTHASE SUBUNIT"/>
    <property type="match status" value="1"/>
</dbReference>
<dbReference type="GO" id="GO:0045259">
    <property type="term" value="C:proton-transporting ATP synthase complex"/>
    <property type="evidence" value="ECO:0007669"/>
    <property type="project" value="UniProtKB-UniRule"/>
</dbReference>
<evidence type="ECO:0000256" key="4">
    <source>
        <dbReference type="ARBA" id="ARBA00022547"/>
    </source>
</evidence>
<comment type="subcellular location">
    <subcellularLocation>
        <location evidence="1">Mitochondrion membrane</location>
    </subcellularLocation>
</comment>
<evidence type="ECO:0000256" key="2">
    <source>
        <dbReference type="ARBA" id="ARBA00005699"/>
    </source>
</evidence>
<evidence type="ECO:0000256" key="8">
    <source>
        <dbReference type="ARBA" id="ARBA00023136"/>
    </source>
</evidence>
<keyword evidence="5 10" id="KW-0375">Hydrogen ion transport</keyword>
<dbReference type="EMBL" id="KJ534389">
    <property type="protein sequence ID" value="AHZ64883.1"/>
    <property type="molecule type" value="mRNA"/>
</dbReference>
<dbReference type="AlphaFoldDB" id="A0A059UHY6"/>
<reference evidence="11" key="1">
    <citation type="submission" date="2014-03" db="EMBL/GenBank/DDBJ databases">
        <title>Cloning, sequence analysis and expression of ATP synthase subunit alpha, mitochondrial-like in carmine spider mite.</title>
        <authorList>
            <person name="Luo Y.J."/>
            <person name="Ni N."/>
            <person name="Xie D.Y."/>
            <person name="Zheng K.Y."/>
        </authorList>
    </citation>
    <scope>NUCLEOTIDE SEQUENCE</scope>
</reference>
<keyword evidence="7 10" id="KW-0496">Mitochondrion</keyword>